<evidence type="ECO:0000313" key="1">
    <source>
        <dbReference type="EMBL" id="CAA9422433.1"/>
    </source>
</evidence>
<reference evidence="1" key="1">
    <citation type="submission" date="2020-02" db="EMBL/GenBank/DDBJ databases">
        <authorList>
            <person name="Meier V. D."/>
        </authorList>
    </citation>
    <scope>NUCLEOTIDE SEQUENCE</scope>
    <source>
        <strain evidence="1">AVDCRST_MAG22</strain>
    </source>
</reference>
<organism evidence="1">
    <name type="scientific">uncultured Rubrobacteraceae bacterium</name>
    <dbReference type="NCBI Taxonomy" id="349277"/>
    <lineage>
        <taxon>Bacteria</taxon>
        <taxon>Bacillati</taxon>
        <taxon>Actinomycetota</taxon>
        <taxon>Rubrobacteria</taxon>
        <taxon>Rubrobacterales</taxon>
        <taxon>Rubrobacteraceae</taxon>
        <taxon>environmental samples</taxon>
    </lineage>
</organism>
<sequence>MRNVTDSDNRLISRAIDDLRLRLPATWRTEVKFEPARSHRVFDALLKLCAPDGTCGAFILEAKNRVEPRNVQMIADQLKKYGQLPNQEAAVPVIVAPFLSLRTRERLEELGIGYVDLTGNVRVAADCPALFVQTTGAEHDPRREERPARTLKGAKAGRMVRVLCDFVLPSGVRELAGRAEIDPGYASRVFALLEKEDLICRKRRGPVTDVDWRALIHRWTEDYSMFGSNRTATYLEPRGLSSLLGRLRDLDLRYAATGSLGSATVAPVAPARLAILFVDDADNAAGLLGLRPAEAGANVILAEPYDPVVYERRREHQGVSYVALSQNAADLLTSPGRGPSEAEELMDWMEENEDAWREPAS</sequence>
<proteinExistence type="predicted"/>
<dbReference type="AlphaFoldDB" id="A0A6J4PQ63"/>
<gene>
    <name evidence="1" type="ORF">AVDCRST_MAG22-2675</name>
</gene>
<protein>
    <recommendedName>
        <fullName evidence="2">HTH iclR-type domain-containing protein</fullName>
    </recommendedName>
</protein>
<dbReference type="EMBL" id="CADCUV010000119">
    <property type="protein sequence ID" value="CAA9422433.1"/>
    <property type="molecule type" value="Genomic_DNA"/>
</dbReference>
<evidence type="ECO:0008006" key="2">
    <source>
        <dbReference type="Google" id="ProtNLM"/>
    </source>
</evidence>
<name>A0A6J4PQ63_9ACTN</name>
<accession>A0A6J4PQ63</accession>